<feature type="transmembrane region" description="Helical" evidence="5">
    <location>
        <begin position="135"/>
        <end position="158"/>
    </location>
</feature>
<feature type="transmembrane region" description="Helical" evidence="5">
    <location>
        <begin position="48"/>
        <end position="66"/>
    </location>
</feature>
<feature type="transmembrane region" description="Helical" evidence="5">
    <location>
        <begin position="300"/>
        <end position="318"/>
    </location>
</feature>
<evidence type="ECO:0000256" key="3">
    <source>
        <dbReference type="ARBA" id="ARBA00022989"/>
    </source>
</evidence>
<evidence type="ECO:0000256" key="4">
    <source>
        <dbReference type="ARBA" id="ARBA00023136"/>
    </source>
</evidence>
<evidence type="ECO:0000313" key="8">
    <source>
        <dbReference type="Proteomes" id="UP000092584"/>
    </source>
</evidence>
<dbReference type="RefSeq" id="WP_065319723.1">
    <property type="nucleotide sequence ID" value="NZ_CP017477.1"/>
</dbReference>
<dbReference type="GO" id="GO:0016020">
    <property type="term" value="C:membrane"/>
    <property type="evidence" value="ECO:0007669"/>
    <property type="project" value="UniProtKB-SubCell"/>
</dbReference>
<feature type="transmembrane region" description="Helical" evidence="5">
    <location>
        <begin position="170"/>
        <end position="189"/>
    </location>
</feature>
<dbReference type="AlphaFoldDB" id="A0A1B8TSW2"/>
<feature type="transmembrane region" description="Helical" evidence="5">
    <location>
        <begin position="247"/>
        <end position="264"/>
    </location>
</feature>
<dbReference type="InterPro" id="IPR020846">
    <property type="entry name" value="MFS_dom"/>
</dbReference>
<dbReference type="InterPro" id="IPR036259">
    <property type="entry name" value="MFS_trans_sf"/>
</dbReference>
<feature type="transmembrane region" description="Helical" evidence="5">
    <location>
        <begin position="73"/>
        <end position="93"/>
    </location>
</feature>
<protein>
    <submittedName>
        <fullName evidence="7">MFS transporter permease</fullName>
    </submittedName>
</protein>
<feature type="transmembrane region" description="Helical" evidence="5">
    <location>
        <begin position="276"/>
        <end position="294"/>
    </location>
</feature>
<dbReference type="Gene3D" id="1.20.1250.20">
    <property type="entry name" value="MFS general substrate transporter like domains"/>
    <property type="match status" value="2"/>
</dbReference>
<dbReference type="CDD" id="cd17393">
    <property type="entry name" value="MFS_MosC_like"/>
    <property type="match status" value="1"/>
</dbReference>
<evidence type="ECO:0000256" key="1">
    <source>
        <dbReference type="ARBA" id="ARBA00004141"/>
    </source>
</evidence>
<dbReference type="PROSITE" id="PS50850">
    <property type="entry name" value="MFS"/>
    <property type="match status" value="1"/>
</dbReference>
<dbReference type="Pfam" id="PF07690">
    <property type="entry name" value="MFS_1"/>
    <property type="match status" value="1"/>
</dbReference>
<feature type="transmembrane region" description="Helical" evidence="5">
    <location>
        <begin position="210"/>
        <end position="227"/>
    </location>
</feature>
<dbReference type="SUPFAM" id="SSF103473">
    <property type="entry name" value="MFS general substrate transporter"/>
    <property type="match status" value="1"/>
</dbReference>
<gene>
    <name evidence="7" type="ORF">LPB3_11345</name>
</gene>
<dbReference type="Proteomes" id="UP000092584">
    <property type="component" value="Unassembled WGS sequence"/>
</dbReference>
<evidence type="ECO:0000313" key="7">
    <source>
        <dbReference type="EMBL" id="OBY62737.1"/>
    </source>
</evidence>
<evidence type="ECO:0000259" key="6">
    <source>
        <dbReference type="PROSITE" id="PS50850"/>
    </source>
</evidence>
<feature type="transmembrane region" description="Helical" evidence="5">
    <location>
        <begin position="12"/>
        <end position="36"/>
    </location>
</feature>
<name>A0A1B8TSW2_9FLAO</name>
<reference evidence="8" key="1">
    <citation type="submission" date="2016-02" db="EMBL/GenBank/DDBJ databases">
        <authorList>
            <person name="Shin S.-K."/>
            <person name="Yi H."/>
            <person name="Kim E."/>
        </authorList>
    </citation>
    <scope>NUCLEOTIDE SEQUENCE [LARGE SCALE GENOMIC DNA]</scope>
    <source>
        <strain evidence="8">LPB0003</strain>
    </source>
</reference>
<organism evidence="7 8">
    <name type="scientific">Polaribacter vadi</name>
    <dbReference type="NCBI Taxonomy" id="1774273"/>
    <lineage>
        <taxon>Bacteria</taxon>
        <taxon>Pseudomonadati</taxon>
        <taxon>Bacteroidota</taxon>
        <taxon>Flavobacteriia</taxon>
        <taxon>Flavobacteriales</taxon>
        <taxon>Flavobacteriaceae</taxon>
    </lineage>
</organism>
<keyword evidence="3 5" id="KW-1133">Transmembrane helix</keyword>
<dbReference type="InterPro" id="IPR011701">
    <property type="entry name" value="MFS"/>
</dbReference>
<comment type="subcellular location">
    <subcellularLocation>
        <location evidence="1">Membrane</location>
        <topology evidence="1">Multi-pass membrane protein</topology>
    </subcellularLocation>
</comment>
<dbReference type="InterPro" id="IPR051788">
    <property type="entry name" value="MFS_Transporter"/>
</dbReference>
<dbReference type="STRING" id="1774273.LPB03_11335"/>
<evidence type="ECO:0000256" key="2">
    <source>
        <dbReference type="ARBA" id="ARBA00022692"/>
    </source>
</evidence>
<sequence>MKSLRLILSNLIYFAPSWVFSSINILIGTWILYIPFIKLKFVLNDGEVGFALFFTALGLLITIPFIPKINKRIGVGTSTKIGIFLLAIAFNFPLLAPNYILLCASLMVVGVFSAFTDVSLNALTSNIEKREQQNFMSAAHGFFSLGGFVGAGIGSLFISQFSNPQLHMGIISVFVMITNLFLSKNYAFVVGDKKEKSTKNLSFFKSIKPLLVLAIIAFIIMFNEGAVEHWSNLFLFDIVKVSESKAGLGFIIFSLTMTIGRFLGDGFSQQLGSRKTIVFSTIIAFVGYLFIIMSSLTFSVLGFGLLGFGLSVIIPEVYRIAGNNKDLETSFAISIVSGIGFVGFLVGPVILGAISNFSSLVVSYVFLSILIIIAFGLGLFGLKKKVDNV</sequence>
<proteinExistence type="predicted"/>
<dbReference type="EMBL" id="LSFM01000023">
    <property type="protein sequence ID" value="OBY62737.1"/>
    <property type="molecule type" value="Genomic_DNA"/>
</dbReference>
<keyword evidence="2 5" id="KW-0812">Transmembrane</keyword>
<keyword evidence="8" id="KW-1185">Reference proteome</keyword>
<dbReference type="GO" id="GO:0022857">
    <property type="term" value="F:transmembrane transporter activity"/>
    <property type="evidence" value="ECO:0007669"/>
    <property type="project" value="InterPro"/>
</dbReference>
<dbReference type="PANTHER" id="PTHR23514:SF13">
    <property type="entry name" value="INNER MEMBRANE PROTEIN YBJJ"/>
    <property type="match status" value="1"/>
</dbReference>
<comment type="caution">
    <text evidence="7">The sequence shown here is derived from an EMBL/GenBank/DDBJ whole genome shotgun (WGS) entry which is preliminary data.</text>
</comment>
<feature type="transmembrane region" description="Helical" evidence="5">
    <location>
        <begin position="360"/>
        <end position="382"/>
    </location>
</feature>
<dbReference type="OrthoDB" id="9809599at2"/>
<keyword evidence="4 5" id="KW-0472">Membrane</keyword>
<dbReference type="KEGG" id="pob:LPB03_11335"/>
<dbReference type="PANTHER" id="PTHR23514">
    <property type="entry name" value="BYPASS OF STOP CODON PROTEIN 6"/>
    <property type="match status" value="1"/>
</dbReference>
<accession>A0A1B8TSW2</accession>
<evidence type="ECO:0000256" key="5">
    <source>
        <dbReference type="SAM" id="Phobius"/>
    </source>
</evidence>
<feature type="transmembrane region" description="Helical" evidence="5">
    <location>
        <begin position="99"/>
        <end position="123"/>
    </location>
</feature>
<feature type="transmembrane region" description="Helical" evidence="5">
    <location>
        <begin position="330"/>
        <end position="354"/>
    </location>
</feature>
<feature type="domain" description="Major facilitator superfamily (MFS) profile" evidence="6">
    <location>
        <begin position="5"/>
        <end position="386"/>
    </location>
</feature>